<feature type="region of interest" description="Disordered" evidence="1">
    <location>
        <begin position="26"/>
        <end position="45"/>
    </location>
</feature>
<dbReference type="Proteomes" id="UP000215127">
    <property type="component" value="Chromosome 20"/>
</dbReference>
<name>A0A1X7SAG0_ZYMT9</name>
<protein>
    <submittedName>
        <fullName evidence="2">Uncharacterized protein</fullName>
    </submittedName>
</protein>
<dbReference type="EMBL" id="LT853708">
    <property type="protein sequence ID" value="SMQ56571.1"/>
    <property type="molecule type" value="Genomic_DNA"/>
</dbReference>
<organism evidence="2 3">
    <name type="scientific">Zymoseptoria tritici (strain ST99CH_3D7)</name>
    <dbReference type="NCBI Taxonomy" id="1276538"/>
    <lineage>
        <taxon>Eukaryota</taxon>
        <taxon>Fungi</taxon>
        <taxon>Dikarya</taxon>
        <taxon>Ascomycota</taxon>
        <taxon>Pezizomycotina</taxon>
        <taxon>Dothideomycetes</taxon>
        <taxon>Dothideomycetidae</taxon>
        <taxon>Mycosphaerellales</taxon>
        <taxon>Mycosphaerellaceae</taxon>
        <taxon>Zymoseptoria</taxon>
    </lineage>
</organism>
<accession>A0A1X7SAG0</accession>
<keyword evidence="3" id="KW-1185">Reference proteome</keyword>
<proteinExistence type="predicted"/>
<evidence type="ECO:0000313" key="3">
    <source>
        <dbReference type="Proteomes" id="UP000215127"/>
    </source>
</evidence>
<dbReference type="AlphaFoldDB" id="A0A1X7SAG0"/>
<evidence type="ECO:0000256" key="1">
    <source>
        <dbReference type="SAM" id="MobiDB-lite"/>
    </source>
</evidence>
<sequence>MSSTPTCPPAPRKPRFSATRTLHLLVSRPHPPSSPSFRIAKQTRGPSRFSQVLEGLKNAAELERCDQNTDH</sequence>
<evidence type="ECO:0000313" key="2">
    <source>
        <dbReference type="EMBL" id="SMQ56571.1"/>
    </source>
</evidence>
<gene>
    <name evidence="2" type="ORF">ZT3D7_G11726</name>
</gene>
<reference evidence="2 3" key="1">
    <citation type="submission" date="2016-06" db="EMBL/GenBank/DDBJ databases">
        <authorList>
            <person name="Kjaerup R.B."/>
            <person name="Dalgaard T.S."/>
            <person name="Juul-Madsen H.R."/>
        </authorList>
    </citation>
    <scope>NUCLEOTIDE SEQUENCE [LARGE SCALE GENOMIC DNA]</scope>
</reference>